<reference evidence="2 3" key="1">
    <citation type="submission" date="2016-10" db="EMBL/GenBank/DDBJ databases">
        <authorList>
            <person name="de Groot N.N."/>
        </authorList>
    </citation>
    <scope>NUCLEOTIDE SEQUENCE [LARGE SCALE GENOMIC DNA]</scope>
    <source>
        <strain evidence="2 3">IBRC-M10015</strain>
    </source>
</reference>
<accession>A0A1G8ZH40</accession>
<evidence type="ECO:0000256" key="1">
    <source>
        <dbReference type="SAM" id="MobiDB-lite"/>
    </source>
</evidence>
<dbReference type="OrthoDB" id="385204at2157"/>
<feature type="region of interest" description="Disordered" evidence="1">
    <location>
        <begin position="1"/>
        <end position="20"/>
    </location>
</feature>
<dbReference type="AlphaFoldDB" id="A0A1G8ZH40"/>
<protein>
    <submittedName>
        <fullName evidence="2">Uncharacterized protein</fullName>
    </submittedName>
</protein>
<dbReference type="EMBL" id="FNFC01000023">
    <property type="protein sequence ID" value="SDK13904.1"/>
    <property type="molecule type" value="Genomic_DNA"/>
</dbReference>
<feature type="compositionally biased region" description="Basic and acidic residues" evidence="1">
    <location>
        <begin position="8"/>
        <end position="20"/>
    </location>
</feature>
<evidence type="ECO:0000313" key="3">
    <source>
        <dbReference type="Proteomes" id="UP000198856"/>
    </source>
</evidence>
<dbReference type="SUPFAM" id="SSF48371">
    <property type="entry name" value="ARM repeat"/>
    <property type="match status" value="1"/>
</dbReference>
<dbReference type="Proteomes" id="UP000198856">
    <property type="component" value="Unassembled WGS sequence"/>
</dbReference>
<proteinExistence type="predicted"/>
<keyword evidence="3" id="KW-1185">Reference proteome</keyword>
<sequence>MTINSSSEVRELETKAEEGSLSENEFHRLLDHLQDDPDLYVDQTISAVAKAVRTGPEQYFDDAKPLLYNLMLATTETESSGVETITSTIANQVSLLAKKSPKIIDEEYRSTVEELNTSDRLQPSILSVVLSGPIVSETDETYLTHDLLCSYFDTCQRVLETVPYDELPPYLGMILAAFDSFLGETDDEQVVDEAVDRIDLLLLLGYSEAPIRTLTLALFEQLAELNPESLELFVGSLITRLDETTNPADHRSDTPIQNMEARDSRHISPSHRRAIACRSLKHLVDAHPDRCEPATTRIQRLLEDEDPEVRLSALGLAVRLYVVDVEGAVVPSDHKETIHEIIKTTSNQRGWFRAVTTSASELLTSNQKSDHKLASAMSQTLTEEYEEALSDLPDELKILSVMALAEELPTPPVIEDLLDTEEELPDIIEQALAESICTTPEARNLSESPPEQLREIIEYAGPDLVADDTIEAESIRKTVDDFEYEMSSEFEEALISAEQN</sequence>
<name>A0A1G8ZH40_9EURY</name>
<dbReference type="InterPro" id="IPR011989">
    <property type="entry name" value="ARM-like"/>
</dbReference>
<dbReference type="Gene3D" id="1.25.10.10">
    <property type="entry name" value="Leucine-rich Repeat Variant"/>
    <property type="match status" value="1"/>
</dbReference>
<dbReference type="RefSeq" id="WP_092704720.1">
    <property type="nucleotide sequence ID" value="NZ_FNFC01000023.1"/>
</dbReference>
<organism evidence="2 3">
    <name type="scientific">Halovenus aranensis</name>
    <dbReference type="NCBI Taxonomy" id="890420"/>
    <lineage>
        <taxon>Archaea</taxon>
        <taxon>Methanobacteriati</taxon>
        <taxon>Methanobacteriota</taxon>
        <taxon>Stenosarchaea group</taxon>
        <taxon>Halobacteria</taxon>
        <taxon>Halobacteriales</taxon>
        <taxon>Haloarculaceae</taxon>
        <taxon>Halovenus</taxon>
    </lineage>
</organism>
<gene>
    <name evidence="2" type="ORF">SAMN05216226_1234</name>
</gene>
<dbReference type="InterPro" id="IPR016024">
    <property type="entry name" value="ARM-type_fold"/>
</dbReference>
<evidence type="ECO:0000313" key="2">
    <source>
        <dbReference type="EMBL" id="SDK13904.1"/>
    </source>
</evidence>